<evidence type="ECO:0000313" key="2">
    <source>
        <dbReference type="Proteomes" id="UP000825729"/>
    </source>
</evidence>
<protein>
    <submittedName>
        <fullName evidence="1">Uncharacterized protein</fullName>
    </submittedName>
</protein>
<evidence type="ECO:0000313" key="1">
    <source>
        <dbReference type="EMBL" id="KAG9439616.1"/>
    </source>
</evidence>
<accession>A0AAV7DVV4</accession>
<reference evidence="1 2" key="1">
    <citation type="submission" date="2021-07" db="EMBL/GenBank/DDBJ databases">
        <title>The Aristolochia fimbriata genome: insights into angiosperm evolution, floral development and chemical biosynthesis.</title>
        <authorList>
            <person name="Jiao Y."/>
        </authorList>
    </citation>
    <scope>NUCLEOTIDE SEQUENCE [LARGE SCALE GENOMIC DNA]</scope>
    <source>
        <strain evidence="1">IBCAS-2021</strain>
        <tissue evidence="1">Leaf</tissue>
    </source>
</reference>
<proteinExistence type="predicted"/>
<dbReference type="EMBL" id="JAINDJ010000008">
    <property type="protein sequence ID" value="KAG9439616.1"/>
    <property type="molecule type" value="Genomic_DNA"/>
</dbReference>
<comment type="caution">
    <text evidence="1">The sequence shown here is derived from an EMBL/GenBank/DDBJ whole genome shotgun (WGS) entry which is preliminary data.</text>
</comment>
<dbReference type="Proteomes" id="UP000825729">
    <property type="component" value="Unassembled WGS sequence"/>
</dbReference>
<dbReference type="AlphaFoldDB" id="A0AAV7DVV4"/>
<keyword evidence="2" id="KW-1185">Reference proteome</keyword>
<organism evidence="1 2">
    <name type="scientific">Aristolochia fimbriata</name>
    <name type="common">White veined hardy Dutchman's pipe vine</name>
    <dbReference type="NCBI Taxonomy" id="158543"/>
    <lineage>
        <taxon>Eukaryota</taxon>
        <taxon>Viridiplantae</taxon>
        <taxon>Streptophyta</taxon>
        <taxon>Embryophyta</taxon>
        <taxon>Tracheophyta</taxon>
        <taxon>Spermatophyta</taxon>
        <taxon>Magnoliopsida</taxon>
        <taxon>Magnoliidae</taxon>
        <taxon>Piperales</taxon>
        <taxon>Aristolochiaceae</taxon>
        <taxon>Aristolochia</taxon>
    </lineage>
</organism>
<gene>
    <name evidence="1" type="ORF">H6P81_019781</name>
</gene>
<name>A0AAV7DVV4_ARIFI</name>
<sequence>MKRTRRTKTQKGVVLCGVRCIVLAMGDAARLSLGGPLVQARNFAVMTGVNAGLSCVMKRIRGTEEIQGREAPAHLQTSNNAYDAGKEKERDFHGAAIDCT</sequence>